<name>A0ABY8WKE9_9ACTN</name>
<evidence type="ECO:0000256" key="2">
    <source>
        <dbReference type="SAM" id="SignalP"/>
    </source>
</evidence>
<dbReference type="RefSeq" id="WP_284917503.1">
    <property type="nucleotide sequence ID" value="NZ_CP126980.1"/>
</dbReference>
<dbReference type="InterPro" id="IPR036182">
    <property type="entry name" value="PCuAC_sf"/>
</dbReference>
<sequence>MRSLVTRRAALVAGVATVGAIALAGCSAGQVAETAILDTPIAGVNAQSAKGSVFVRNAQVVYNGIKGYAKGENAPLELSLYNQSDKEVTVSITSEPVDQPQVVSARQVGFVTAATPAPAQSGAAPSQSGAAPSASGALPEGSATPSAPAAAPSAAVTAAQVKIAPLGQALFRPTDANKLQLVGLSDDLKPGQNVNLVFHFSTGEPDLAIQAPVAIPATAASRAPGTTGEHTEGE</sequence>
<dbReference type="Proteomes" id="UP001240150">
    <property type="component" value="Chromosome"/>
</dbReference>
<dbReference type="Gene3D" id="2.60.40.1890">
    <property type="entry name" value="PCu(A)C copper chaperone"/>
    <property type="match status" value="1"/>
</dbReference>
<protein>
    <recommendedName>
        <fullName evidence="5">Copper chaperone PCu(A)C</fullName>
    </recommendedName>
</protein>
<feature type="region of interest" description="Disordered" evidence="1">
    <location>
        <begin position="117"/>
        <end position="149"/>
    </location>
</feature>
<evidence type="ECO:0000313" key="4">
    <source>
        <dbReference type="Proteomes" id="UP001240150"/>
    </source>
</evidence>
<organism evidence="3 4">
    <name type="scientific">Actinoplanes oblitus</name>
    <dbReference type="NCBI Taxonomy" id="3040509"/>
    <lineage>
        <taxon>Bacteria</taxon>
        <taxon>Bacillati</taxon>
        <taxon>Actinomycetota</taxon>
        <taxon>Actinomycetes</taxon>
        <taxon>Micromonosporales</taxon>
        <taxon>Micromonosporaceae</taxon>
        <taxon>Actinoplanes</taxon>
    </lineage>
</organism>
<proteinExistence type="predicted"/>
<feature type="chain" id="PRO_5047234854" description="Copper chaperone PCu(A)C" evidence="2">
    <location>
        <begin position="25"/>
        <end position="234"/>
    </location>
</feature>
<dbReference type="EMBL" id="CP126980">
    <property type="protein sequence ID" value="WIM96210.1"/>
    <property type="molecule type" value="Genomic_DNA"/>
</dbReference>
<evidence type="ECO:0000256" key="1">
    <source>
        <dbReference type="SAM" id="MobiDB-lite"/>
    </source>
</evidence>
<dbReference type="PROSITE" id="PS51318">
    <property type="entry name" value="TAT"/>
    <property type="match status" value="1"/>
</dbReference>
<dbReference type="PROSITE" id="PS51257">
    <property type="entry name" value="PROKAR_LIPOPROTEIN"/>
    <property type="match status" value="1"/>
</dbReference>
<evidence type="ECO:0000313" key="3">
    <source>
        <dbReference type="EMBL" id="WIM96210.1"/>
    </source>
</evidence>
<evidence type="ECO:0008006" key="5">
    <source>
        <dbReference type="Google" id="ProtNLM"/>
    </source>
</evidence>
<gene>
    <name evidence="3" type="ORF">ACTOB_008381</name>
</gene>
<reference evidence="3 4" key="1">
    <citation type="submission" date="2023-06" db="EMBL/GenBank/DDBJ databases">
        <authorList>
            <person name="Yushchuk O."/>
            <person name="Binda E."/>
            <person name="Ruckert-Reed C."/>
            <person name="Fedorenko V."/>
            <person name="Kalinowski J."/>
            <person name="Marinelli F."/>
        </authorList>
    </citation>
    <scope>NUCLEOTIDE SEQUENCE [LARGE SCALE GENOMIC DNA]</scope>
    <source>
        <strain evidence="3 4">NRRL 3884</strain>
    </source>
</reference>
<dbReference type="InterPro" id="IPR006311">
    <property type="entry name" value="TAT_signal"/>
</dbReference>
<keyword evidence="2" id="KW-0732">Signal</keyword>
<feature type="signal peptide" evidence="2">
    <location>
        <begin position="1"/>
        <end position="24"/>
    </location>
</feature>
<accession>A0ABY8WKE9</accession>
<keyword evidence="4" id="KW-1185">Reference proteome</keyword>